<name>A0A417YYY3_9MICO</name>
<dbReference type="EMBL" id="QWLM01000026">
    <property type="protein sequence ID" value="RHW43082.1"/>
    <property type="molecule type" value="Genomic_DNA"/>
</dbReference>
<accession>A0A417YYY3</accession>
<protein>
    <submittedName>
        <fullName evidence="1">Uncharacterized protein</fullName>
    </submittedName>
</protein>
<dbReference type="Proteomes" id="UP000285376">
    <property type="component" value="Unassembled WGS sequence"/>
</dbReference>
<reference evidence="1 2" key="1">
    <citation type="submission" date="2018-08" db="EMBL/GenBank/DDBJ databases">
        <title>Whole genome sequence analysis of Dermacoccus abyssi bacteria isolated from Deep Mariana trench Micromonospora spp reveals genes involved in the environmental adaptation and production of secondary metabolites.</title>
        <authorList>
            <person name="Abdel-Mageed W.M."/>
            <person name="Lehri B."/>
            <person name="Nouioui I."/>
            <person name="Goodfellow I."/>
            <person name="Jaspars M."/>
            <person name="Karlyshev A."/>
        </authorList>
    </citation>
    <scope>NUCLEOTIDE SEQUENCE [LARGE SCALE GENOMIC DNA]</scope>
    <source>
        <strain evidence="1 2">MT1.1</strain>
    </source>
</reference>
<dbReference type="AlphaFoldDB" id="A0A417YYY3"/>
<evidence type="ECO:0000313" key="2">
    <source>
        <dbReference type="Proteomes" id="UP000285376"/>
    </source>
</evidence>
<comment type="caution">
    <text evidence="1">The sequence shown here is derived from an EMBL/GenBank/DDBJ whole genome shotgun (WGS) entry which is preliminary data.</text>
</comment>
<gene>
    <name evidence="1" type="ORF">D1832_14420</name>
</gene>
<evidence type="ECO:0000313" key="1">
    <source>
        <dbReference type="EMBL" id="RHW43082.1"/>
    </source>
</evidence>
<sequence>MNEPAALRITALGNRVASMGQKVVVEVDADRTHVTLRAPFYRRSIPLRDIASAEAHPDDGRNHGALNWFVVGRENSSGGVRLNTGGQARVDIVTSDARRYGVVVDTMERARQIVDALRVTGH</sequence>
<organism evidence="1 2">
    <name type="scientific">Dermacoccus abyssi</name>
    <dbReference type="NCBI Taxonomy" id="322596"/>
    <lineage>
        <taxon>Bacteria</taxon>
        <taxon>Bacillati</taxon>
        <taxon>Actinomycetota</taxon>
        <taxon>Actinomycetes</taxon>
        <taxon>Micrococcales</taxon>
        <taxon>Dermacoccaceae</taxon>
        <taxon>Dermacoccus</taxon>
    </lineage>
</organism>
<dbReference type="RefSeq" id="WP_118915063.1">
    <property type="nucleotide sequence ID" value="NZ_CBCRVH010000025.1"/>
</dbReference>
<proteinExistence type="predicted"/>